<dbReference type="Pfam" id="PF20254">
    <property type="entry name" value="DMFA2_C"/>
    <property type="match status" value="1"/>
</dbReference>
<dbReference type="GO" id="GO:0005975">
    <property type="term" value="P:carbohydrate metabolic process"/>
    <property type="evidence" value="ECO:0007669"/>
    <property type="project" value="UniProtKB-ARBA"/>
</dbReference>
<accession>A0A918G7Y0</accession>
<feature type="domain" description="N,N-dimethylformamidase beta subunit-like C-terminal" evidence="6">
    <location>
        <begin position="99"/>
        <end position="503"/>
    </location>
</feature>
<evidence type="ECO:0000259" key="5">
    <source>
        <dbReference type="Pfam" id="PF13313"/>
    </source>
</evidence>
<dbReference type="SUPFAM" id="SSF81296">
    <property type="entry name" value="E set domains"/>
    <property type="match status" value="1"/>
</dbReference>
<evidence type="ECO:0000256" key="2">
    <source>
        <dbReference type="SAM" id="MobiDB-lite"/>
    </source>
</evidence>
<name>A0A918G7Y0_9PSEU</name>
<dbReference type="InterPro" id="IPR025141">
    <property type="entry name" value="DUF4082"/>
</dbReference>
<dbReference type="InterPro" id="IPR032812">
    <property type="entry name" value="SbsA_Ig"/>
</dbReference>
<dbReference type="InterPro" id="IPR013783">
    <property type="entry name" value="Ig-like_fold"/>
</dbReference>
<feature type="domain" description="SbsA Ig-like" evidence="4">
    <location>
        <begin position="813"/>
        <end position="910"/>
    </location>
</feature>
<reference evidence="7" key="2">
    <citation type="submission" date="2020-09" db="EMBL/GenBank/DDBJ databases">
        <authorList>
            <person name="Sun Q."/>
            <person name="Ohkuma M."/>
        </authorList>
    </citation>
    <scope>NUCLEOTIDE SEQUENCE</scope>
    <source>
        <strain evidence="7">JCM 3276</strain>
    </source>
</reference>
<feature type="domain" description="DUF4082" evidence="5">
    <location>
        <begin position="925"/>
        <end position="1069"/>
    </location>
</feature>
<feature type="signal peptide" evidence="3">
    <location>
        <begin position="1"/>
        <end position="38"/>
    </location>
</feature>
<evidence type="ECO:0000256" key="3">
    <source>
        <dbReference type="SAM" id="SignalP"/>
    </source>
</evidence>
<dbReference type="Pfam" id="PF17957">
    <property type="entry name" value="Big_7"/>
    <property type="match status" value="1"/>
</dbReference>
<feature type="region of interest" description="Disordered" evidence="2">
    <location>
        <begin position="350"/>
        <end position="380"/>
    </location>
</feature>
<feature type="domain" description="SbsA Ig-like" evidence="4">
    <location>
        <begin position="1079"/>
        <end position="1178"/>
    </location>
</feature>
<feature type="domain" description="DUF4082" evidence="5">
    <location>
        <begin position="1195"/>
        <end position="1335"/>
    </location>
</feature>
<dbReference type="Pfam" id="PF13313">
    <property type="entry name" value="DUF4082"/>
    <property type="match status" value="3"/>
</dbReference>
<evidence type="ECO:0000259" key="6">
    <source>
        <dbReference type="Pfam" id="PF20254"/>
    </source>
</evidence>
<feature type="domain" description="DUF4082" evidence="5">
    <location>
        <begin position="658"/>
        <end position="803"/>
    </location>
</feature>
<evidence type="ECO:0000313" key="7">
    <source>
        <dbReference type="EMBL" id="GGS21526.1"/>
    </source>
</evidence>
<dbReference type="InterPro" id="IPR014755">
    <property type="entry name" value="Cu-Rt/internalin_Ig-like"/>
</dbReference>
<dbReference type="InterPro" id="IPR046540">
    <property type="entry name" value="DMFA2_C"/>
</dbReference>
<gene>
    <name evidence="7" type="ORF">GCM10010171_12800</name>
</gene>
<dbReference type="Gene3D" id="2.60.40.3710">
    <property type="match status" value="1"/>
</dbReference>
<dbReference type="Gene3D" id="2.60.40.1220">
    <property type="match status" value="1"/>
</dbReference>
<sequence length="1341" mass="140208">MEAPMDRATGRARTIRIVLSGLLVAVGLPLLVATPASAGPCDAPTNPIVCENSKAGTPKDNWFIESPYGDIEGFATAASVQPGQRLDFKIKTPSTNYVVDIVRLGWYQGHGGRRVATLNPSVPLPQHQPQCSYDGATGLVDCGNWGVSASWFVPSTAVSGFYVANFIRNDGAGASQYPFVVRNDSSTSDIVVQTSDQTWQAYNKYGDRPGVNEFNLYEGGFSGSPDGRAFKVSYNRPYRNAGTSNFLNAEYPMVRFLERNGYDVSYLSGVDVTRNPALLKNHKIYLSSGHDEYANNAQWNGVEAARDAGVDLFFSSGNTWFWKTRFENSIDGSNTAYRTMVCYKETKAPGGAKIDPSPEWTGTWRDPRSSPPSDGGRPENQLIGALFMVNGYRADALQVPASFGRNRFWRNTPVATATGTTTFPAGTLGYEWDTDPDNGYRPAGSIRLSHTTVNVDFGMLLLDHGNTYGAGPADHNITLYRDPESKALVFNAATVQWAWGLDDDHTFPYGAPPTAPTSPAMQQATVNMLADMGAQPRTLMPGLVAATPSTDLVGPVVTVNGLTEGQTIPAGTNVNINGTAIDVGGGVVAGVEVSVDGGATFKRANGLDTWSYQWTPSALGPATIKVRASDDGATLGATMTINVTIGAQQCPCTIFGNATPATVDSGDNASIEVGTKFTTSVNATVTGMRFYKAAANTGTHTGSLWSPGGQRLASGTFGNETASGWQTLTFDQPVQIRSGTPYVVSYHAPVGRYSVDAGYFNDKGAGIVPLTAPKSSAVAGGNGVFKYGQGFPDTSFNGGNYWVDVIVTTDTADNTRPVINSVSPAEGATGAHIDSSISATFNEDVDPGSVQFTVQAGGNPIPGTVTTDGPTVTFTATDLLPPNAQHSVTLNATDGFGNPLAAPRSWSFTTGTTLAPCPCNLFGQRTPATLDANDGGDVELGVKFTVAANATVTGVRFYKAVNNTGTHTGSVWTSGGERIAHGTFVDETASGWQTLVFDEPVQISAGQTYVASYRAPNGRYSVDPGYFADKGAGRGILTAPSSPAAGGQGVYVYGGGFPSSTFNHNNYWVDVIVDTEGADTTPPSVTATNPADGATGVSTGAGVTVTFDEAVNPANLQFTVSEGASAVPGAVHMGADNKSATFVSTDPLPGSATLTASVLASDPMGNPMPSALTWSFTTAPSGACPCSLFRPTDAPAQFAVDSPVELGMRITPATDGVITGVRFYKAAGDPGTHTGSLWSPTGGLLATGAFEGETSSGWQTMTFATPVPVTAGQTYVVSFWTSAGRYGYTRDYFTSDKVNGPLTSPATGAQPNGVFQYGGGGVFPAGPGNGSNYWVDAVFDN</sequence>
<dbReference type="Pfam" id="PF13205">
    <property type="entry name" value="Big_5"/>
    <property type="match status" value="2"/>
</dbReference>
<feature type="chain" id="PRO_5037826376" description="Ig-like domain-containing protein" evidence="3">
    <location>
        <begin position="39"/>
        <end position="1341"/>
    </location>
</feature>
<dbReference type="EMBL" id="BMRB01000001">
    <property type="protein sequence ID" value="GGS21526.1"/>
    <property type="molecule type" value="Genomic_DNA"/>
</dbReference>
<proteinExistence type="predicted"/>
<evidence type="ECO:0000256" key="1">
    <source>
        <dbReference type="ARBA" id="ARBA00022729"/>
    </source>
</evidence>
<dbReference type="Proteomes" id="UP000660680">
    <property type="component" value="Unassembled WGS sequence"/>
</dbReference>
<organism evidence="7 8">
    <name type="scientific">Actinokineospora fastidiosa</name>
    <dbReference type="NCBI Taxonomy" id="1816"/>
    <lineage>
        <taxon>Bacteria</taxon>
        <taxon>Bacillati</taxon>
        <taxon>Actinomycetota</taxon>
        <taxon>Actinomycetes</taxon>
        <taxon>Pseudonocardiales</taxon>
        <taxon>Pseudonocardiaceae</taxon>
        <taxon>Actinokineospora</taxon>
    </lineage>
</organism>
<dbReference type="Gene3D" id="2.60.40.10">
    <property type="entry name" value="Immunoglobulins"/>
    <property type="match status" value="1"/>
</dbReference>
<dbReference type="InterPro" id="IPR014756">
    <property type="entry name" value="Ig_E-set"/>
</dbReference>
<comment type="caution">
    <text evidence="7">The sequence shown here is derived from an EMBL/GenBank/DDBJ whole genome shotgun (WGS) entry which is preliminary data.</text>
</comment>
<protein>
    <recommendedName>
        <fullName evidence="9">Ig-like domain-containing protein</fullName>
    </recommendedName>
</protein>
<evidence type="ECO:0008006" key="9">
    <source>
        <dbReference type="Google" id="ProtNLM"/>
    </source>
</evidence>
<evidence type="ECO:0000313" key="8">
    <source>
        <dbReference type="Proteomes" id="UP000660680"/>
    </source>
</evidence>
<keyword evidence="1 3" id="KW-0732">Signal</keyword>
<evidence type="ECO:0000259" key="4">
    <source>
        <dbReference type="Pfam" id="PF13205"/>
    </source>
</evidence>
<reference evidence="7" key="1">
    <citation type="journal article" date="2014" name="Int. J. Syst. Evol. Microbiol.">
        <title>Complete genome sequence of Corynebacterium casei LMG S-19264T (=DSM 44701T), isolated from a smear-ripened cheese.</title>
        <authorList>
            <consortium name="US DOE Joint Genome Institute (JGI-PGF)"/>
            <person name="Walter F."/>
            <person name="Albersmeier A."/>
            <person name="Kalinowski J."/>
            <person name="Ruckert C."/>
        </authorList>
    </citation>
    <scope>NUCLEOTIDE SEQUENCE</scope>
    <source>
        <strain evidence="7">JCM 3276</strain>
    </source>
</reference>
<keyword evidence="8" id="KW-1185">Reference proteome</keyword>